<keyword evidence="7 10" id="KW-0408">Iron</keyword>
<evidence type="ECO:0000256" key="10">
    <source>
        <dbReference type="PIRSR" id="PIRSR602401-1"/>
    </source>
</evidence>
<dbReference type="AlphaFoldDB" id="A0A0C9RZ10"/>
<dbReference type="InterPro" id="IPR036396">
    <property type="entry name" value="Cyt_P450_sf"/>
</dbReference>
<evidence type="ECO:0000256" key="1">
    <source>
        <dbReference type="ARBA" id="ARBA00001971"/>
    </source>
</evidence>
<dbReference type="PANTHER" id="PTHR47944">
    <property type="entry name" value="CYTOCHROME P450 98A9"/>
    <property type="match status" value="1"/>
</dbReference>
<dbReference type="GO" id="GO:0016705">
    <property type="term" value="F:oxidoreductase activity, acting on paired donors, with incorporation or reduction of molecular oxygen"/>
    <property type="evidence" value="ECO:0007669"/>
    <property type="project" value="InterPro"/>
</dbReference>
<evidence type="ECO:0000256" key="7">
    <source>
        <dbReference type="ARBA" id="ARBA00023004"/>
    </source>
</evidence>
<evidence type="ECO:0000256" key="5">
    <source>
        <dbReference type="ARBA" id="ARBA00022723"/>
    </source>
</evidence>
<feature type="binding site" description="axial binding residue" evidence="10">
    <location>
        <position position="127"/>
    </location>
    <ligand>
        <name>heme</name>
        <dbReference type="ChEBI" id="CHEBI:30413"/>
    </ligand>
    <ligandPart>
        <name>Fe</name>
        <dbReference type="ChEBI" id="CHEBI:18248"/>
    </ligandPart>
</feature>
<dbReference type="GO" id="GO:0020037">
    <property type="term" value="F:heme binding"/>
    <property type="evidence" value="ECO:0007669"/>
    <property type="project" value="InterPro"/>
</dbReference>
<dbReference type="PROSITE" id="PS00086">
    <property type="entry name" value="CYTOCHROME_P450"/>
    <property type="match status" value="1"/>
</dbReference>
<dbReference type="GO" id="GO:0042617">
    <property type="term" value="P:paclitaxel biosynthetic process"/>
    <property type="evidence" value="ECO:0007669"/>
    <property type="project" value="UniProtKB-UniPathway"/>
</dbReference>
<keyword evidence="6 11" id="KW-0560">Oxidoreductase</keyword>
<evidence type="ECO:0000313" key="12">
    <source>
        <dbReference type="EMBL" id="JAG89414.1"/>
    </source>
</evidence>
<organism evidence="12">
    <name type="scientific">Wollemia nobilis</name>
    <dbReference type="NCBI Taxonomy" id="56998"/>
    <lineage>
        <taxon>Eukaryota</taxon>
        <taxon>Viridiplantae</taxon>
        <taxon>Streptophyta</taxon>
        <taxon>Embryophyta</taxon>
        <taxon>Tracheophyta</taxon>
        <taxon>Spermatophyta</taxon>
        <taxon>Pinopsida</taxon>
        <taxon>Pinidae</taxon>
        <taxon>Conifers II</taxon>
        <taxon>Araucariales</taxon>
        <taxon>Araucariaceae</taxon>
        <taxon>Wollemia</taxon>
    </lineage>
</organism>
<evidence type="ECO:0000256" key="9">
    <source>
        <dbReference type="ARBA" id="ARBA00023059"/>
    </source>
</evidence>
<evidence type="ECO:0000256" key="11">
    <source>
        <dbReference type="RuleBase" id="RU000461"/>
    </source>
</evidence>
<dbReference type="FunFam" id="1.10.630.10:FF:000126">
    <property type="entry name" value="Predicted protein"/>
    <property type="match status" value="1"/>
</dbReference>
<evidence type="ECO:0000256" key="3">
    <source>
        <dbReference type="ARBA" id="ARBA00010617"/>
    </source>
</evidence>
<name>A0A0C9RZ10_9CONI</name>
<evidence type="ECO:0000256" key="8">
    <source>
        <dbReference type="ARBA" id="ARBA00023033"/>
    </source>
</evidence>
<comment type="pathway">
    <text evidence="2">Alkaloid biosynthesis; taxol biosynthesis.</text>
</comment>
<dbReference type="InterPro" id="IPR002401">
    <property type="entry name" value="Cyt_P450_E_grp-I"/>
</dbReference>
<dbReference type="PRINTS" id="PR00463">
    <property type="entry name" value="EP450I"/>
</dbReference>
<dbReference type="UniPathway" id="UPA00842"/>
<proteinExistence type="inferred from homology"/>
<dbReference type="Pfam" id="PF00067">
    <property type="entry name" value="p450"/>
    <property type="match status" value="1"/>
</dbReference>
<evidence type="ECO:0000256" key="4">
    <source>
        <dbReference type="ARBA" id="ARBA00022617"/>
    </source>
</evidence>
<dbReference type="InterPro" id="IPR001128">
    <property type="entry name" value="Cyt_P450"/>
</dbReference>
<dbReference type="InterPro" id="IPR017972">
    <property type="entry name" value="Cyt_P450_CS"/>
</dbReference>
<accession>A0A0C9RZ10</accession>
<dbReference type="GO" id="GO:0004497">
    <property type="term" value="F:monooxygenase activity"/>
    <property type="evidence" value="ECO:0007669"/>
    <property type="project" value="UniProtKB-KW"/>
</dbReference>
<dbReference type="GO" id="GO:0005506">
    <property type="term" value="F:iron ion binding"/>
    <property type="evidence" value="ECO:0007669"/>
    <property type="project" value="InterPro"/>
</dbReference>
<reference evidence="12" key="1">
    <citation type="submission" date="2015-02" db="EMBL/GenBank/DDBJ databases">
        <title>A transcriptome of Wollemia nobilis - a relic of Gondwana.</title>
        <authorList>
            <person name="Chia J.Y."/>
            <person name="Leong Y.S."/>
            <person name="Abdul Karim S."/>
            <person name="Wan Azmi N."/>
            <person name="Hercus R."/>
            <person name="Croft L."/>
        </authorList>
    </citation>
    <scope>NUCLEOTIDE SEQUENCE</scope>
    <source>
        <strain evidence="12">MaeBrown</strain>
        <tissue evidence="12">Leaf</tissue>
    </source>
</reference>
<keyword evidence="5 10" id="KW-0479">Metal-binding</keyword>
<keyword evidence="8 11" id="KW-0503">Monooxygenase</keyword>
<protein>
    <submittedName>
        <fullName evidence="12">TSA: Wollemia nobilis Ref_Wollemi_Transcript_1520_2019 transcribed RNA sequence</fullName>
    </submittedName>
</protein>
<dbReference type="Gene3D" id="1.10.630.10">
    <property type="entry name" value="Cytochrome P450"/>
    <property type="match status" value="1"/>
</dbReference>
<evidence type="ECO:0000256" key="2">
    <source>
        <dbReference type="ARBA" id="ARBA00005122"/>
    </source>
</evidence>
<keyword evidence="9" id="KW-0876">Taxol biosynthesis</keyword>
<comment type="cofactor">
    <cofactor evidence="1 10">
        <name>heme</name>
        <dbReference type="ChEBI" id="CHEBI:30413"/>
    </cofactor>
</comment>
<dbReference type="EMBL" id="GCHU01001505">
    <property type="protein sequence ID" value="JAG89414.1"/>
    <property type="molecule type" value="Transcribed_RNA"/>
</dbReference>
<dbReference type="PRINTS" id="PR00385">
    <property type="entry name" value="P450"/>
</dbReference>
<comment type="similarity">
    <text evidence="3 11">Belongs to the cytochrome P450 family.</text>
</comment>
<sequence length="187" mass="20835">MSELLRNPRALARAQEELVSVVGSRRCVKESDVASCKYLQCVVKETFRLHPAAPFLAPRESREGSTVGGFYIPPKARVFVNVWAMGRDEIVWEDAEEFKPERFIGKDIDVKGQHFELVPFGAGRRGCPGMLSGLKVVELALAQLLHCFDWSAEGEVNMEEIFGLVVSRKFPLVARLASRLSTVDNGL</sequence>
<evidence type="ECO:0000256" key="6">
    <source>
        <dbReference type="ARBA" id="ARBA00023002"/>
    </source>
</evidence>
<keyword evidence="4 10" id="KW-0349">Heme</keyword>
<dbReference type="SUPFAM" id="SSF48264">
    <property type="entry name" value="Cytochrome P450"/>
    <property type="match status" value="1"/>
</dbReference>